<dbReference type="OrthoDB" id="9802230at2"/>
<dbReference type="Proteomes" id="UP000185860">
    <property type="component" value="Unassembled WGS sequence"/>
</dbReference>
<proteinExistence type="predicted"/>
<dbReference type="STRING" id="454136.NIES2119_05655"/>
<name>A0A1U7IQN8_9CYAN</name>
<sequence>MNQENFAYTTFPFSLPKGLLDDQGKCHQEGVMRSTTGKDEIILQQDSRCWENPSYGLLVRLSQVIVRVGELTQITPELLEGLFLLDWQYLLNFYNSINPPEAALSLEGE</sequence>
<dbReference type="RefSeq" id="WP_073592455.1">
    <property type="nucleotide sequence ID" value="NZ_MRCE01000004.1"/>
</dbReference>
<evidence type="ECO:0000313" key="1">
    <source>
        <dbReference type="EMBL" id="OKH39734.1"/>
    </source>
</evidence>
<reference evidence="1 2" key="1">
    <citation type="submission" date="2016-11" db="EMBL/GenBank/DDBJ databases">
        <title>Draft Genome Sequences of Nine Cyanobacterial Strains from Diverse Habitats.</title>
        <authorList>
            <person name="Zhu T."/>
            <person name="Hou S."/>
            <person name="Lu X."/>
            <person name="Hess W.R."/>
        </authorList>
    </citation>
    <scope>NUCLEOTIDE SEQUENCE [LARGE SCALE GENOMIC DNA]</scope>
    <source>
        <strain evidence="1 2">IAM M-71</strain>
    </source>
</reference>
<accession>A0A1U7IQN8</accession>
<gene>
    <name evidence="1" type="ORF">NIES2119_05655</name>
</gene>
<organism evidence="1 2">
    <name type="scientific">[Phormidium ambiguum] IAM M-71</name>
    <dbReference type="NCBI Taxonomy" id="454136"/>
    <lineage>
        <taxon>Bacteria</taxon>
        <taxon>Bacillati</taxon>
        <taxon>Cyanobacteriota</taxon>
        <taxon>Cyanophyceae</taxon>
        <taxon>Oscillatoriophycideae</taxon>
        <taxon>Aerosakkonematales</taxon>
        <taxon>Aerosakkonemataceae</taxon>
        <taxon>Floridanema</taxon>
    </lineage>
</organism>
<dbReference type="AlphaFoldDB" id="A0A1U7IQN8"/>
<dbReference type="EMBL" id="MRCE01000004">
    <property type="protein sequence ID" value="OKH39734.1"/>
    <property type="molecule type" value="Genomic_DNA"/>
</dbReference>
<protein>
    <recommendedName>
        <fullName evidence="3">Phage tail assembly protein</fullName>
    </recommendedName>
</protein>
<evidence type="ECO:0008006" key="3">
    <source>
        <dbReference type="Google" id="ProtNLM"/>
    </source>
</evidence>
<comment type="caution">
    <text evidence="1">The sequence shown here is derived from an EMBL/GenBank/DDBJ whole genome shotgun (WGS) entry which is preliminary data.</text>
</comment>
<evidence type="ECO:0000313" key="2">
    <source>
        <dbReference type="Proteomes" id="UP000185860"/>
    </source>
</evidence>